<evidence type="ECO:0000313" key="2">
    <source>
        <dbReference type="EMBL" id="PNS16880.1"/>
    </source>
</evidence>
<accession>A0A2K1QPN2</accession>
<name>A0A2K1QPN2_9PEZI</name>
<dbReference type="InterPro" id="IPR046896">
    <property type="entry name" value="Cup1-like_N"/>
</dbReference>
<dbReference type="Pfam" id="PF20263">
    <property type="entry name" value="LYRM2-like"/>
    <property type="match status" value="1"/>
</dbReference>
<dbReference type="AlphaFoldDB" id="A0A2K1QPN2"/>
<feature type="domain" description="LYR motif-containing protein Cup1-like N-terminal" evidence="1">
    <location>
        <begin position="35"/>
        <end position="124"/>
    </location>
</feature>
<dbReference type="Proteomes" id="UP000243797">
    <property type="component" value="Unassembled WGS sequence"/>
</dbReference>
<evidence type="ECO:0000313" key="3">
    <source>
        <dbReference type="Proteomes" id="UP000243797"/>
    </source>
</evidence>
<protein>
    <recommendedName>
        <fullName evidence="1">LYR motif-containing protein Cup1-like N-terminal domain-containing protein</fullName>
    </recommendedName>
</protein>
<keyword evidence="3" id="KW-1185">Reference proteome</keyword>
<organism evidence="2 3">
    <name type="scientific">Sphaceloma murrayae</name>
    <dbReference type="NCBI Taxonomy" id="2082308"/>
    <lineage>
        <taxon>Eukaryota</taxon>
        <taxon>Fungi</taxon>
        <taxon>Dikarya</taxon>
        <taxon>Ascomycota</taxon>
        <taxon>Pezizomycotina</taxon>
        <taxon>Dothideomycetes</taxon>
        <taxon>Dothideomycetidae</taxon>
        <taxon>Myriangiales</taxon>
        <taxon>Elsinoaceae</taxon>
        <taxon>Sphaceloma</taxon>
    </lineage>
</organism>
<evidence type="ECO:0000259" key="1">
    <source>
        <dbReference type="Pfam" id="PF20263"/>
    </source>
</evidence>
<sequence length="324" mass="37548">MRAVSSSCSIRQTRHLSQSVYQYSQEQRESARQFYRLLLREASYLPDQWCQTYIAHRIRQGFSRVVTTRLLNRKANDDPFTRLTLLSKKYLRILVLANEGDAGRLEKVFQHAYGRTGRRRRELLQPYLNGCDYGSSDAAPQLSPALHALMKSQIIERPPVKRRNNPKSLKDIDPDYDQLTIWGKPIPASRAVRKANEALYVKLDRVQLPLPEPQWNYLKDIVAKGAAIPPVPRFRKCSSKANERSAVDRSGTTLPPRLLRRRYEGVFAQCPHMTHDKDKDEWNVVWGHQLLQAYRSRDRVIPVPARGTMRFSVEESDMEKVHPS</sequence>
<dbReference type="EMBL" id="NKHZ01000055">
    <property type="protein sequence ID" value="PNS16880.1"/>
    <property type="molecule type" value="Genomic_DNA"/>
</dbReference>
<comment type="caution">
    <text evidence="2">The sequence shown here is derived from an EMBL/GenBank/DDBJ whole genome shotgun (WGS) entry which is preliminary data.</text>
</comment>
<dbReference type="OrthoDB" id="5521299at2759"/>
<proteinExistence type="predicted"/>
<gene>
    <name evidence="2" type="ORF">CAC42_4844</name>
</gene>
<reference evidence="2 3" key="1">
    <citation type="submission" date="2017-06" db="EMBL/GenBank/DDBJ databases">
        <title>Draft genome sequence of a variant of Elsinoe murrayae.</title>
        <authorList>
            <person name="Cheng Q."/>
        </authorList>
    </citation>
    <scope>NUCLEOTIDE SEQUENCE [LARGE SCALE GENOMIC DNA]</scope>
    <source>
        <strain evidence="2 3">CQ-2017a</strain>
    </source>
</reference>
<dbReference type="CDD" id="cd20273">
    <property type="entry name" value="Complex1_LYR_unchar"/>
    <property type="match status" value="1"/>
</dbReference>
<dbReference type="InParanoid" id="A0A2K1QPN2"/>